<evidence type="ECO:0000313" key="1">
    <source>
        <dbReference type="EMBL" id="AAQ66064.1"/>
    </source>
</evidence>
<dbReference type="Proteomes" id="UP000000588">
    <property type="component" value="Chromosome"/>
</dbReference>
<dbReference type="HOGENOM" id="CLU_1823586_0_0_10"/>
<evidence type="ECO:0000313" key="2">
    <source>
        <dbReference type="Proteomes" id="UP000000588"/>
    </source>
</evidence>
<dbReference type="EnsemblBacteria" id="AAQ66064">
    <property type="protein sequence ID" value="AAQ66064"/>
    <property type="gene ID" value="PG_0929"/>
</dbReference>
<dbReference type="KEGG" id="pgi:PG_0929"/>
<proteinExistence type="predicted"/>
<protein>
    <submittedName>
        <fullName evidence="1">Uncharacterized protein</fullName>
    </submittedName>
</protein>
<dbReference type="STRING" id="242619.PG_0929"/>
<keyword evidence="2" id="KW-1185">Reference proteome</keyword>
<reference evidence="1 2" key="1">
    <citation type="journal article" date="2003" name="J. Bacteriol.">
        <title>Complete genome sequence of the oral pathogenic bacterium Porphyromonas gingivalis strain W83.</title>
        <authorList>
            <person name="Nelson K."/>
            <person name="Fleishmann R."/>
            <person name="DeBoy R."/>
            <person name="Paulsen I."/>
            <person name="Fouts D."/>
            <person name="Eisen J."/>
            <person name="Daugherty S."/>
            <person name="Dodson R."/>
            <person name="Durkin A."/>
            <person name="Gwinn M."/>
            <person name="Haft D."/>
            <person name="Kolonay J."/>
            <person name="Nelson W."/>
            <person name="White O."/>
            <person name="Mason T."/>
            <person name="Tallon L."/>
            <person name="Gray J."/>
            <person name="Granger D."/>
            <person name="Tettelin H."/>
            <person name="Dong H."/>
            <person name="Galvin J."/>
            <person name="Duncan M."/>
            <person name="Dewhirst F."/>
            <person name="Fraser C."/>
        </authorList>
    </citation>
    <scope>NUCLEOTIDE SEQUENCE [LARGE SCALE GENOMIC DNA]</scope>
    <source>
        <strain evidence="2">ATCC BAA-308 / W83</strain>
    </source>
</reference>
<dbReference type="eggNOG" id="COG1787">
    <property type="taxonomic scope" value="Bacteria"/>
</dbReference>
<sequence length="160" mass="18688">MYNSKRIISKLKIKEYLKMRPQNSNKGAKNDEEKVLVSIDSVIDIIYDECILNLKGKTLTNTQGTNKIIEVNQVEVKRITINNKVNRIKSQTIKEALRIVIEKKSVTRKEIYDTFLRRNSSGIVLILAEIPFIRKIDQPKITLELIEEEYEKFISNLKQH</sequence>
<gene>
    <name evidence="1" type="ordered locus">PG_0929</name>
</gene>
<organism evidence="1 2">
    <name type="scientific">Porphyromonas gingivalis (strain ATCC BAA-308 / W83)</name>
    <dbReference type="NCBI Taxonomy" id="242619"/>
    <lineage>
        <taxon>Bacteria</taxon>
        <taxon>Pseudomonadati</taxon>
        <taxon>Bacteroidota</taxon>
        <taxon>Bacteroidia</taxon>
        <taxon>Bacteroidales</taxon>
        <taxon>Porphyromonadaceae</taxon>
        <taxon>Porphyromonas</taxon>
    </lineage>
</organism>
<dbReference type="AlphaFoldDB" id="Q7MVV3"/>
<dbReference type="RefSeq" id="WP_010956159.1">
    <property type="nucleotide sequence ID" value="NC_002950.2"/>
</dbReference>
<name>Q7MVV3_PORGI</name>
<dbReference type="EMBL" id="AE015924">
    <property type="protein sequence ID" value="AAQ66064.1"/>
    <property type="molecule type" value="Genomic_DNA"/>
</dbReference>
<accession>Q7MVV3</accession>